<dbReference type="GO" id="GO:0005886">
    <property type="term" value="C:plasma membrane"/>
    <property type="evidence" value="ECO:0007669"/>
    <property type="project" value="UniProtKB-SubCell"/>
</dbReference>
<reference evidence="9 10" key="1">
    <citation type="submission" date="2017-06" db="EMBL/GenBank/DDBJ databases">
        <title>Draft genome sequence of anaerobic fermentative bacterium Anaeromicrobium sediminis DY2726D isolated from West Pacific Ocean sediments.</title>
        <authorList>
            <person name="Zeng X."/>
        </authorList>
    </citation>
    <scope>NUCLEOTIDE SEQUENCE [LARGE SCALE GENOMIC DNA]</scope>
    <source>
        <strain evidence="9 10">DY2726D</strain>
    </source>
</reference>
<feature type="transmembrane region" description="Helical" evidence="8">
    <location>
        <begin position="369"/>
        <end position="392"/>
    </location>
</feature>
<evidence type="ECO:0000256" key="1">
    <source>
        <dbReference type="ARBA" id="ARBA00004651"/>
    </source>
</evidence>
<feature type="transmembrane region" description="Helical" evidence="8">
    <location>
        <begin position="284"/>
        <end position="315"/>
    </location>
</feature>
<feature type="transmembrane region" description="Helical" evidence="8">
    <location>
        <begin position="111"/>
        <end position="132"/>
    </location>
</feature>
<feature type="transmembrane region" description="Helical" evidence="8">
    <location>
        <begin position="250"/>
        <end position="272"/>
    </location>
</feature>
<dbReference type="InterPro" id="IPR000060">
    <property type="entry name" value="BCCT_transptr"/>
</dbReference>
<feature type="transmembrane region" description="Helical" evidence="8">
    <location>
        <begin position="427"/>
        <end position="451"/>
    </location>
</feature>
<evidence type="ECO:0008006" key="11">
    <source>
        <dbReference type="Google" id="ProtNLM"/>
    </source>
</evidence>
<keyword evidence="10" id="KW-1185">Reference proteome</keyword>
<evidence type="ECO:0000256" key="7">
    <source>
        <dbReference type="ARBA" id="ARBA00023136"/>
    </source>
</evidence>
<name>A0A267MJG5_9FIRM</name>
<gene>
    <name evidence="9" type="ORF">CCE28_09245</name>
</gene>
<evidence type="ECO:0000313" key="9">
    <source>
        <dbReference type="EMBL" id="PAB59741.1"/>
    </source>
</evidence>
<evidence type="ECO:0000256" key="3">
    <source>
        <dbReference type="ARBA" id="ARBA00022448"/>
    </source>
</evidence>
<feature type="transmembrane region" description="Helical" evidence="8">
    <location>
        <begin position="215"/>
        <end position="244"/>
    </location>
</feature>
<dbReference type="Proteomes" id="UP000216024">
    <property type="component" value="Unassembled WGS sequence"/>
</dbReference>
<feature type="transmembrane region" description="Helical" evidence="8">
    <location>
        <begin position="167"/>
        <end position="185"/>
    </location>
</feature>
<organism evidence="9 10">
    <name type="scientific">Anaeromicrobium sediminis</name>
    <dbReference type="NCBI Taxonomy" id="1478221"/>
    <lineage>
        <taxon>Bacteria</taxon>
        <taxon>Bacillati</taxon>
        <taxon>Bacillota</taxon>
        <taxon>Clostridia</taxon>
        <taxon>Peptostreptococcales</taxon>
        <taxon>Thermotaleaceae</taxon>
        <taxon>Anaeromicrobium</taxon>
    </lineage>
</organism>
<keyword evidence="7 8" id="KW-0472">Membrane</keyword>
<keyword evidence="4" id="KW-1003">Cell membrane</keyword>
<protein>
    <recommendedName>
        <fullName evidence="11">Choline transporter</fullName>
    </recommendedName>
</protein>
<accession>A0A267MJG5</accession>
<dbReference type="EMBL" id="NIBG01000006">
    <property type="protein sequence ID" value="PAB59741.1"/>
    <property type="molecule type" value="Genomic_DNA"/>
</dbReference>
<keyword evidence="5 8" id="KW-0812">Transmembrane</keyword>
<evidence type="ECO:0000256" key="6">
    <source>
        <dbReference type="ARBA" id="ARBA00022989"/>
    </source>
</evidence>
<sequence>MVVTVLIVKGDQLMSEKVKKEMNSNLEGKLDKHIFFGALAILLLIAIPIIVNPDKSAEIVNSIHAYITYNYGFYFLWFGLASITFVLYISFSRYGDIILGDKDSKPEFRTFSWVAMLFCAGVGGGVVYWGIIEWASYYAAPPLGAEFGTWQAAEIAASYGPFHWGPSAWAIYAVTSCAVGYILYVRKGNVLKLSEACRGAIGNKADGILGKVIDIAFIFGLIGGVATSLGLGTPLVTACLHSVFGIEETLFVKIAVLFCVTAIFGVSAYLGLKKGIKVLSDINVILTFVLLLFVLFVGDTFFLINMGTTVIGYVAQNFMRMSTWLDPVGNSGFPQGWTVFYWAWWMSFAPFQGMFFARISRGRTIRQMLLGTILWGSLGCFMFFTILGNYGLSLQVTGKLDVMASLANEGTPTTIVAIMESLPVGKLIVFIVGLLTTIFLATTYDSTSYILASCSQLKLDKDGEPLRWLRLFWAFSLGLIPLGFIMIGSPLQPLQTLSIALGLPVSFVIILAAISFIKMVKADQEKGIINLREKNRF</sequence>
<dbReference type="InterPro" id="IPR018093">
    <property type="entry name" value="BCCT_CS"/>
</dbReference>
<dbReference type="PANTHER" id="PTHR30047">
    <property type="entry name" value="HIGH-AFFINITY CHOLINE TRANSPORT PROTEIN-RELATED"/>
    <property type="match status" value="1"/>
</dbReference>
<dbReference type="OrthoDB" id="9775735at2"/>
<evidence type="ECO:0000256" key="8">
    <source>
        <dbReference type="SAM" id="Phobius"/>
    </source>
</evidence>
<keyword evidence="6 8" id="KW-1133">Transmembrane helix</keyword>
<evidence type="ECO:0000256" key="4">
    <source>
        <dbReference type="ARBA" id="ARBA00022475"/>
    </source>
</evidence>
<dbReference type="AlphaFoldDB" id="A0A267MJG5"/>
<dbReference type="PROSITE" id="PS01303">
    <property type="entry name" value="BCCT"/>
    <property type="match status" value="1"/>
</dbReference>
<dbReference type="GO" id="GO:0022857">
    <property type="term" value="F:transmembrane transporter activity"/>
    <property type="evidence" value="ECO:0007669"/>
    <property type="project" value="InterPro"/>
</dbReference>
<feature type="transmembrane region" description="Helical" evidence="8">
    <location>
        <begin position="34"/>
        <end position="51"/>
    </location>
</feature>
<comment type="subcellular location">
    <subcellularLocation>
        <location evidence="1">Cell membrane</location>
        <topology evidence="1">Multi-pass membrane protein</topology>
    </subcellularLocation>
</comment>
<feature type="transmembrane region" description="Helical" evidence="8">
    <location>
        <begin position="471"/>
        <end position="491"/>
    </location>
</feature>
<evidence type="ECO:0000256" key="2">
    <source>
        <dbReference type="ARBA" id="ARBA00005658"/>
    </source>
</evidence>
<dbReference type="Pfam" id="PF02028">
    <property type="entry name" value="BCCT"/>
    <property type="match status" value="1"/>
</dbReference>
<dbReference type="PANTHER" id="PTHR30047:SF7">
    <property type="entry name" value="HIGH-AFFINITY CHOLINE TRANSPORT PROTEIN"/>
    <property type="match status" value="1"/>
</dbReference>
<feature type="transmembrane region" description="Helical" evidence="8">
    <location>
        <begin position="71"/>
        <end position="91"/>
    </location>
</feature>
<feature type="transmembrane region" description="Helical" evidence="8">
    <location>
        <begin position="335"/>
        <end position="357"/>
    </location>
</feature>
<evidence type="ECO:0000313" key="10">
    <source>
        <dbReference type="Proteomes" id="UP000216024"/>
    </source>
</evidence>
<proteinExistence type="inferred from homology"/>
<dbReference type="NCBIfam" id="TIGR00842">
    <property type="entry name" value="bcct"/>
    <property type="match status" value="1"/>
</dbReference>
<evidence type="ECO:0000256" key="5">
    <source>
        <dbReference type="ARBA" id="ARBA00022692"/>
    </source>
</evidence>
<comment type="similarity">
    <text evidence="2">Belongs to the BCCT transporter (TC 2.A.15) family.</text>
</comment>
<keyword evidence="3" id="KW-0813">Transport</keyword>
<feature type="transmembrane region" description="Helical" evidence="8">
    <location>
        <begin position="497"/>
        <end position="517"/>
    </location>
</feature>
<comment type="caution">
    <text evidence="9">The sequence shown here is derived from an EMBL/GenBank/DDBJ whole genome shotgun (WGS) entry which is preliminary data.</text>
</comment>